<dbReference type="OrthoDB" id="1118857at2"/>
<name>A0A4Q5LMV8_9SPHI</name>
<organism evidence="1 2">
    <name type="scientific">Mucilaginibacter terrigena</name>
    <dbReference type="NCBI Taxonomy" id="2492395"/>
    <lineage>
        <taxon>Bacteria</taxon>
        <taxon>Pseudomonadati</taxon>
        <taxon>Bacteroidota</taxon>
        <taxon>Sphingobacteriia</taxon>
        <taxon>Sphingobacteriales</taxon>
        <taxon>Sphingobacteriaceae</taxon>
        <taxon>Mucilaginibacter</taxon>
    </lineage>
</organism>
<proteinExistence type="predicted"/>
<dbReference type="RefSeq" id="WP_129876012.1">
    <property type="nucleotide sequence ID" value="NZ_SEWG01000003.1"/>
</dbReference>
<dbReference type="AlphaFoldDB" id="A0A4Q5LMV8"/>
<keyword evidence="2" id="KW-1185">Reference proteome</keyword>
<reference evidence="1 2" key="1">
    <citation type="submission" date="2019-02" db="EMBL/GenBank/DDBJ databases">
        <title>Bacterial novel species Mucilaginibacter sp. 17JY9-4 isolated from soil.</title>
        <authorList>
            <person name="Jung H.-Y."/>
        </authorList>
    </citation>
    <scope>NUCLEOTIDE SEQUENCE [LARGE SCALE GENOMIC DNA]</scope>
    <source>
        <strain evidence="1 2">17JY9-4</strain>
    </source>
</reference>
<evidence type="ECO:0008006" key="3">
    <source>
        <dbReference type="Google" id="ProtNLM"/>
    </source>
</evidence>
<gene>
    <name evidence="1" type="ORF">EWM62_07280</name>
</gene>
<dbReference type="Proteomes" id="UP000293331">
    <property type="component" value="Unassembled WGS sequence"/>
</dbReference>
<protein>
    <recommendedName>
        <fullName evidence="3">Carboxypeptidase-like regulatory domain-containing protein</fullName>
    </recommendedName>
</protein>
<comment type="caution">
    <text evidence="1">The sequence shown here is derived from an EMBL/GenBank/DDBJ whole genome shotgun (WGS) entry which is preliminary data.</text>
</comment>
<dbReference type="EMBL" id="SEWG01000003">
    <property type="protein sequence ID" value="RYU90452.1"/>
    <property type="molecule type" value="Genomic_DNA"/>
</dbReference>
<dbReference type="SUPFAM" id="SSF49464">
    <property type="entry name" value="Carboxypeptidase regulatory domain-like"/>
    <property type="match status" value="1"/>
</dbReference>
<accession>A0A4Q5LMV8</accession>
<evidence type="ECO:0000313" key="1">
    <source>
        <dbReference type="EMBL" id="RYU90452.1"/>
    </source>
</evidence>
<dbReference type="InterPro" id="IPR008969">
    <property type="entry name" value="CarboxyPept-like_regulatory"/>
</dbReference>
<evidence type="ECO:0000313" key="2">
    <source>
        <dbReference type="Proteomes" id="UP000293331"/>
    </source>
</evidence>
<sequence>MHRYLLIIALFIHSAAYTQGVFKGRVFENKTRISLAGIRVDNLNNKKTTVTNNNGDFNIAAKNGDLLVFKGFAYQPDTLLITDLHDKEIFLEPVTHELDQVNISVTETKSLNTYFDPQFHGQPVVYARDKDMNYKGGIVLRLWYWKKDEKKRARLQALERKYAVMDKITAVFQPKVIAQYLPLTGIDLDNFINLYTPTPKIVSAKDFSLPNYLNTCFKKYQALPPDKRQPPTLTGQ</sequence>